<sequence length="172" mass="19138">MYDTFKGDIWKELGPLDPDWFEALTAQAFANDGNVSDQEDLCANQQGHFKTPFDKTAVDSQLFSTPKVFRHSRIVSPETEDEKSFTAEQAKHDESPCPVSLPEDKNVVLVRKLFPSLSNTSRLVSPKNSDLPSGHQGVVSPEPGQNPESHNCPQTSLNQSRLCLETDATRCY</sequence>
<accession>A0ACD3QJ88</accession>
<keyword evidence="2" id="KW-1185">Reference proteome</keyword>
<comment type="caution">
    <text evidence="1">The sequence shown here is derived from an EMBL/GenBank/DDBJ whole genome shotgun (WGS) entry which is preliminary data.</text>
</comment>
<name>A0ACD3QJ88_LARCR</name>
<evidence type="ECO:0000313" key="2">
    <source>
        <dbReference type="Proteomes" id="UP000793456"/>
    </source>
</evidence>
<protein>
    <submittedName>
        <fullName evidence="1">Uncharacterized protein</fullName>
    </submittedName>
</protein>
<gene>
    <name evidence="1" type="ORF">E3U43_011405</name>
</gene>
<proteinExistence type="predicted"/>
<evidence type="ECO:0000313" key="1">
    <source>
        <dbReference type="EMBL" id="TMS07312.1"/>
    </source>
</evidence>
<reference evidence="1" key="1">
    <citation type="submission" date="2018-11" db="EMBL/GenBank/DDBJ databases">
        <title>The sequence and de novo assembly of Larimichthys crocea genome using PacBio and Hi-C technologies.</title>
        <authorList>
            <person name="Xu P."/>
            <person name="Chen B."/>
            <person name="Zhou Z."/>
            <person name="Ke Q."/>
            <person name="Wu Y."/>
            <person name="Bai H."/>
            <person name="Pu F."/>
        </authorList>
    </citation>
    <scope>NUCLEOTIDE SEQUENCE</scope>
    <source>
        <tissue evidence="1">Muscle</tissue>
    </source>
</reference>
<dbReference type="EMBL" id="CM011691">
    <property type="protein sequence ID" value="TMS07312.1"/>
    <property type="molecule type" value="Genomic_DNA"/>
</dbReference>
<organism evidence="1 2">
    <name type="scientific">Larimichthys crocea</name>
    <name type="common">Large yellow croaker</name>
    <name type="synonym">Pseudosciaena crocea</name>
    <dbReference type="NCBI Taxonomy" id="215358"/>
    <lineage>
        <taxon>Eukaryota</taxon>
        <taxon>Metazoa</taxon>
        <taxon>Chordata</taxon>
        <taxon>Craniata</taxon>
        <taxon>Vertebrata</taxon>
        <taxon>Euteleostomi</taxon>
        <taxon>Actinopterygii</taxon>
        <taxon>Neopterygii</taxon>
        <taxon>Teleostei</taxon>
        <taxon>Neoteleostei</taxon>
        <taxon>Acanthomorphata</taxon>
        <taxon>Eupercaria</taxon>
        <taxon>Sciaenidae</taxon>
        <taxon>Larimichthys</taxon>
    </lineage>
</organism>
<dbReference type="Proteomes" id="UP000793456">
    <property type="component" value="Chromosome XVIII"/>
</dbReference>